<name>A0ABP9PKJ0_9PSEU</name>
<keyword evidence="8 11" id="KW-0472">Membrane</keyword>
<evidence type="ECO:0000256" key="3">
    <source>
        <dbReference type="ARBA" id="ARBA00022448"/>
    </source>
</evidence>
<protein>
    <submittedName>
        <fullName evidence="12">Cation acetate symporter</fullName>
    </submittedName>
</protein>
<feature type="transmembrane region" description="Helical" evidence="11">
    <location>
        <begin position="438"/>
        <end position="456"/>
    </location>
</feature>
<gene>
    <name evidence="12" type="ORF">GCM10023321_04380</name>
</gene>
<evidence type="ECO:0000256" key="4">
    <source>
        <dbReference type="ARBA" id="ARBA00022475"/>
    </source>
</evidence>
<organism evidence="12 13">
    <name type="scientific">Pseudonocardia eucalypti</name>
    <dbReference type="NCBI Taxonomy" id="648755"/>
    <lineage>
        <taxon>Bacteria</taxon>
        <taxon>Bacillati</taxon>
        <taxon>Actinomycetota</taxon>
        <taxon>Actinomycetes</taxon>
        <taxon>Pseudonocardiales</taxon>
        <taxon>Pseudonocardiaceae</taxon>
        <taxon>Pseudonocardia</taxon>
    </lineage>
</organism>
<keyword evidence="4" id="KW-1003">Cell membrane</keyword>
<dbReference type="InterPro" id="IPR001734">
    <property type="entry name" value="Na/solute_symporter"/>
</dbReference>
<feature type="transmembrane region" description="Helical" evidence="11">
    <location>
        <begin position="342"/>
        <end position="366"/>
    </location>
</feature>
<feature type="transmembrane region" description="Helical" evidence="11">
    <location>
        <begin position="77"/>
        <end position="98"/>
    </location>
</feature>
<evidence type="ECO:0000313" key="13">
    <source>
        <dbReference type="Proteomes" id="UP001428817"/>
    </source>
</evidence>
<comment type="subcellular location">
    <subcellularLocation>
        <location evidence="1">Cell membrane</location>
        <topology evidence="1">Multi-pass membrane protein</topology>
    </subcellularLocation>
</comment>
<dbReference type="PANTHER" id="PTHR48086">
    <property type="entry name" value="SODIUM/PROLINE SYMPORTER-RELATED"/>
    <property type="match status" value="1"/>
</dbReference>
<keyword evidence="7 11" id="KW-1133">Transmembrane helix</keyword>
<dbReference type="EMBL" id="BAABJP010000001">
    <property type="protein sequence ID" value="GAA5145849.1"/>
    <property type="molecule type" value="Genomic_DNA"/>
</dbReference>
<reference evidence="13" key="1">
    <citation type="journal article" date="2019" name="Int. J. Syst. Evol. Microbiol.">
        <title>The Global Catalogue of Microorganisms (GCM) 10K type strain sequencing project: providing services to taxonomists for standard genome sequencing and annotation.</title>
        <authorList>
            <consortium name="The Broad Institute Genomics Platform"/>
            <consortium name="The Broad Institute Genome Sequencing Center for Infectious Disease"/>
            <person name="Wu L."/>
            <person name="Ma J."/>
        </authorList>
    </citation>
    <scope>NUCLEOTIDE SEQUENCE [LARGE SCALE GENOMIC DNA]</scope>
    <source>
        <strain evidence="13">JCM 18303</strain>
    </source>
</reference>
<evidence type="ECO:0000256" key="8">
    <source>
        <dbReference type="ARBA" id="ARBA00023136"/>
    </source>
</evidence>
<feature type="transmembrane region" description="Helical" evidence="11">
    <location>
        <begin position="402"/>
        <end position="426"/>
    </location>
</feature>
<keyword evidence="5 11" id="KW-0812">Transmembrane</keyword>
<feature type="transmembrane region" description="Helical" evidence="11">
    <location>
        <begin position="305"/>
        <end position="330"/>
    </location>
</feature>
<dbReference type="Proteomes" id="UP001428817">
    <property type="component" value="Unassembled WGS sequence"/>
</dbReference>
<comment type="similarity">
    <text evidence="2 9">Belongs to the sodium:solute symporter (SSF) (TC 2.A.21) family.</text>
</comment>
<dbReference type="InterPro" id="IPR038377">
    <property type="entry name" value="Na/Glc_symporter_sf"/>
</dbReference>
<evidence type="ECO:0000256" key="5">
    <source>
        <dbReference type="ARBA" id="ARBA00022692"/>
    </source>
</evidence>
<evidence type="ECO:0000313" key="12">
    <source>
        <dbReference type="EMBL" id="GAA5145849.1"/>
    </source>
</evidence>
<dbReference type="Pfam" id="PF00474">
    <property type="entry name" value="SSF"/>
    <property type="match status" value="2"/>
</dbReference>
<evidence type="ECO:0000256" key="7">
    <source>
        <dbReference type="ARBA" id="ARBA00022989"/>
    </source>
</evidence>
<feature type="transmembrane region" description="Helical" evidence="11">
    <location>
        <begin position="462"/>
        <end position="486"/>
    </location>
</feature>
<accession>A0ABP9PKJ0</accession>
<evidence type="ECO:0000256" key="11">
    <source>
        <dbReference type="SAM" id="Phobius"/>
    </source>
</evidence>
<keyword evidence="13" id="KW-1185">Reference proteome</keyword>
<sequence length="585" mass="60579">MSLVTAVALGCVLLVAVASGVIGSFGVRFARSTSDFLAASRTVSTTTSAGAISAEYLSAAAFLGVAGLVLKDGADALWYPVVFTAGYLMLMIFVVGPLRRSGAYTLPDFVELRLRSKTAQRLCSFVVMNIGWLLFTPQLQGAGLAVATLVPGVPAWTGSVLTGVLVVAVVLFGGMRSITFVQAFQYWVKLTALAVPLLVLASVAGLGTLSYDRPAPPRFTADTRLAVHSDVRLQVVEPVRPVVHGVVDGRPVDGTMTWLPGEHTVAEGSTLWFPAGRAVPVPVGSPARDDAWLVPDTENGGVRLLALYSVLVAGLFGAMGLPNIIMRLYASADVSSARRAGVVVLALLGGLFLLPTLLGVLARAYVPQLLVNGDGDAAVLLLPTAVLGTGPLGAAVTGLVAAGAWAAFLATSSGLAVSIASVLAANPTLLRRKGWGDFRLATVIAGLAPLALALGLPRLDFVVGVSAALAVAASTFCPLLLLGIWWRGLTLPGAVAGLITGALVADLSLLCSALVADPAARTMLERPALFTVPLAFAVFILVSKLTAGQVPPDVARTMSRMHLPERLSLHRPDPHNEPAPPDQRS</sequence>
<evidence type="ECO:0000256" key="10">
    <source>
        <dbReference type="SAM" id="MobiDB-lite"/>
    </source>
</evidence>
<evidence type="ECO:0000256" key="2">
    <source>
        <dbReference type="ARBA" id="ARBA00006434"/>
    </source>
</evidence>
<evidence type="ECO:0000256" key="9">
    <source>
        <dbReference type="RuleBase" id="RU362091"/>
    </source>
</evidence>
<feature type="transmembrane region" description="Helical" evidence="11">
    <location>
        <begin position="493"/>
        <end position="516"/>
    </location>
</feature>
<dbReference type="Gene3D" id="1.20.1730.10">
    <property type="entry name" value="Sodium/glucose cotransporter"/>
    <property type="match status" value="1"/>
</dbReference>
<dbReference type="RefSeq" id="WP_185058693.1">
    <property type="nucleotide sequence ID" value="NZ_BAABJP010000001.1"/>
</dbReference>
<dbReference type="InterPro" id="IPR050277">
    <property type="entry name" value="Sodium:Solute_Symporter"/>
</dbReference>
<comment type="caution">
    <text evidence="12">The sequence shown here is derived from an EMBL/GenBank/DDBJ whole genome shotgun (WGS) entry which is preliminary data.</text>
</comment>
<keyword evidence="6" id="KW-0769">Symport</keyword>
<proteinExistence type="inferred from homology"/>
<feature type="transmembrane region" description="Helical" evidence="11">
    <location>
        <begin position="186"/>
        <end position="209"/>
    </location>
</feature>
<feature type="transmembrane region" description="Helical" evidence="11">
    <location>
        <begin position="528"/>
        <end position="547"/>
    </location>
</feature>
<evidence type="ECO:0000256" key="6">
    <source>
        <dbReference type="ARBA" id="ARBA00022847"/>
    </source>
</evidence>
<dbReference type="PANTHER" id="PTHR48086:SF6">
    <property type="entry name" value="CATION_ACETATE SYMPORTER ACTP"/>
    <property type="match status" value="1"/>
</dbReference>
<keyword evidence="3" id="KW-0813">Transport</keyword>
<feature type="transmembrane region" description="Helical" evidence="11">
    <location>
        <begin position="155"/>
        <end position="174"/>
    </location>
</feature>
<dbReference type="PROSITE" id="PS50283">
    <property type="entry name" value="NA_SOLUT_SYMP_3"/>
    <property type="match status" value="1"/>
</dbReference>
<evidence type="ECO:0000256" key="1">
    <source>
        <dbReference type="ARBA" id="ARBA00004651"/>
    </source>
</evidence>
<feature type="compositionally biased region" description="Basic and acidic residues" evidence="10">
    <location>
        <begin position="565"/>
        <end position="576"/>
    </location>
</feature>
<feature type="region of interest" description="Disordered" evidence="10">
    <location>
        <begin position="565"/>
        <end position="585"/>
    </location>
</feature>